<name>A0ACB8AEB5_9AGAM</name>
<reference evidence="1" key="1">
    <citation type="journal article" date="2021" name="New Phytol.">
        <title>Evolutionary innovations through gain and loss of genes in the ectomycorrhizal Boletales.</title>
        <authorList>
            <person name="Wu G."/>
            <person name="Miyauchi S."/>
            <person name="Morin E."/>
            <person name="Kuo A."/>
            <person name="Drula E."/>
            <person name="Varga T."/>
            <person name="Kohler A."/>
            <person name="Feng B."/>
            <person name="Cao Y."/>
            <person name="Lipzen A."/>
            <person name="Daum C."/>
            <person name="Hundley H."/>
            <person name="Pangilinan J."/>
            <person name="Johnson J."/>
            <person name="Barry K."/>
            <person name="LaButti K."/>
            <person name="Ng V."/>
            <person name="Ahrendt S."/>
            <person name="Min B."/>
            <person name="Choi I.G."/>
            <person name="Park H."/>
            <person name="Plett J.M."/>
            <person name="Magnuson J."/>
            <person name="Spatafora J.W."/>
            <person name="Nagy L.G."/>
            <person name="Henrissat B."/>
            <person name="Grigoriev I.V."/>
            <person name="Yang Z.L."/>
            <person name="Xu J."/>
            <person name="Martin F.M."/>
        </authorList>
    </citation>
    <scope>NUCLEOTIDE SEQUENCE</scope>
    <source>
        <strain evidence="1">ATCC 28755</strain>
    </source>
</reference>
<dbReference type="EMBL" id="MU267691">
    <property type="protein sequence ID" value="KAH7911038.1"/>
    <property type="molecule type" value="Genomic_DNA"/>
</dbReference>
<comment type="caution">
    <text evidence="1">The sequence shown here is derived from an EMBL/GenBank/DDBJ whole genome shotgun (WGS) entry which is preliminary data.</text>
</comment>
<accession>A0ACB8AEB5</accession>
<gene>
    <name evidence="1" type="ORF">BJ138DRAFT_1126340</name>
</gene>
<organism evidence="1 2">
    <name type="scientific">Hygrophoropsis aurantiaca</name>
    <dbReference type="NCBI Taxonomy" id="72124"/>
    <lineage>
        <taxon>Eukaryota</taxon>
        <taxon>Fungi</taxon>
        <taxon>Dikarya</taxon>
        <taxon>Basidiomycota</taxon>
        <taxon>Agaricomycotina</taxon>
        <taxon>Agaricomycetes</taxon>
        <taxon>Agaricomycetidae</taxon>
        <taxon>Boletales</taxon>
        <taxon>Coniophorineae</taxon>
        <taxon>Hygrophoropsidaceae</taxon>
        <taxon>Hygrophoropsis</taxon>
    </lineage>
</organism>
<sequence>MEVKDDTFEQFDSKEWIGCGKNYPESDTPSHILAARAALVYLRRIHQTSRAASSTRTCILDSDESMQVDGLKEASQATGKTRKEETTRQQIIREMHAVLREYQGDQGIGTGLERQKRWIAGADNRTPNSTEAVSQTLAGNAANAVLAAGQRAAIVVRRRLKLFSQYRVPQVNQLSDALVGVPNSQQQHHELLIPGTYGIVVVRERLFIGQILAIYSQGGGKAGAHSWQPSVKSIGSVSYLAMQIYEHMILQQFRAIHQGMAALQAVTFEHLPSDRFLRRLSGRIALSADGRSLELGIEQFSVYAELLGNLPAVLAAIKSLDAARRGRKADIGNEEDN</sequence>
<evidence type="ECO:0000313" key="1">
    <source>
        <dbReference type="EMBL" id="KAH7911038.1"/>
    </source>
</evidence>
<dbReference type="Proteomes" id="UP000790377">
    <property type="component" value="Unassembled WGS sequence"/>
</dbReference>
<proteinExistence type="predicted"/>
<protein>
    <submittedName>
        <fullName evidence="1">Uncharacterized protein</fullName>
    </submittedName>
</protein>
<evidence type="ECO:0000313" key="2">
    <source>
        <dbReference type="Proteomes" id="UP000790377"/>
    </source>
</evidence>
<keyword evidence="2" id="KW-1185">Reference proteome</keyword>